<evidence type="ECO:0000313" key="2">
    <source>
        <dbReference type="EMBL" id="TDN93705.1"/>
    </source>
</evidence>
<evidence type="ECO:0000256" key="1">
    <source>
        <dbReference type="SAM" id="Phobius"/>
    </source>
</evidence>
<keyword evidence="1" id="KW-0812">Transmembrane</keyword>
<name>A0A4R6GHW3_9BURK</name>
<evidence type="ECO:0008006" key="4">
    <source>
        <dbReference type="Google" id="ProtNLM"/>
    </source>
</evidence>
<comment type="caution">
    <text evidence="2">The sequence shown here is derived from an EMBL/GenBank/DDBJ whole genome shotgun (WGS) entry which is preliminary data.</text>
</comment>
<dbReference type="AlphaFoldDB" id="A0A4R6GHW3"/>
<accession>A0A4R6GHW3</accession>
<gene>
    <name evidence="2" type="ORF">EV677_0235</name>
</gene>
<keyword evidence="1" id="KW-0472">Membrane</keyword>
<dbReference type="EMBL" id="SNWF01000004">
    <property type="protein sequence ID" value="TDN93705.1"/>
    <property type="molecule type" value="Genomic_DNA"/>
</dbReference>
<protein>
    <recommendedName>
        <fullName evidence="4">Oxalate:formate antiporter</fullName>
    </recommendedName>
</protein>
<sequence length="43" mass="4812">MSSHHSEIKPSSPIIVVIFWAYVIIPLAWGVSSTMQKAMALFH</sequence>
<reference evidence="2 3" key="1">
    <citation type="submission" date="2019-03" db="EMBL/GenBank/DDBJ databases">
        <title>Genomic Encyclopedia of Type Strains, Phase IV (KMG-IV): sequencing the most valuable type-strain genomes for metagenomic binning, comparative biology and taxonomic classification.</title>
        <authorList>
            <person name="Goeker M."/>
        </authorList>
    </citation>
    <scope>NUCLEOTIDE SEQUENCE [LARGE SCALE GENOMIC DNA]</scope>
    <source>
        <strain evidence="2 3">DSM 18555</strain>
    </source>
</reference>
<dbReference type="RefSeq" id="WP_112990415.1">
    <property type="nucleotide sequence ID" value="NZ_PTLZ01000001.1"/>
</dbReference>
<keyword evidence="1" id="KW-1133">Transmembrane helix</keyword>
<dbReference type="Proteomes" id="UP000294737">
    <property type="component" value="Unassembled WGS sequence"/>
</dbReference>
<feature type="transmembrane region" description="Helical" evidence="1">
    <location>
        <begin position="12"/>
        <end position="31"/>
    </location>
</feature>
<dbReference type="OrthoDB" id="8566528at2"/>
<evidence type="ECO:0000313" key="3">
    <source>
        <dbReference type="Proteomes" id="UP000294737"/>
    </source>
</evidence>
<proteinExistence type="predicted"/>
<keyword evidence="3" id="KW-1185">Reference proteome</keyword>
<organism evidence="2 3">
    <name type="scientific">Herminiimonas fonticola</name>
    <dbReference type="NCBI Taxonomy" id="303380"/>
    <lineage>
        <taxon>Bacteria</taxon>
        <taxon>Pseudomonadati</taxon>
        <taxon>Pseudomonadota</taxon>
        <taxon>Betaproteobacteria</taxon>
        <taxon>Burkholderiales</taxon>
        <taxon>Oxalobacteraceae</taxon>
        <taxon>Herminiimonas</taxon>
    </lineage>
</organism>